<keyword evidence="8" id="KW-1185">Reference proteome</keyword>
<dbReference type="GO" id="GO:0020037">
    <property type="term" value="F:heme binding"/>
    <property type="evidence" value="ECO:0007669"/>
    <property type="project" value="InterPro"/>
</dbReference>
<dbReference type="InterPro" id="IPR036909">
    <property type="entry name" value="Cyt_c-like_dom_sf"/>
</dbReference>
<keyword evidence="3 4" id="KW-0408">Iron</keyword>
<dbReference type="AlphaFoldDB" id="A0A7C9TKD8"/>
<organism evidence="7 8">
    <name type="scientific">Ideonella livida</name>
    <dbReference type="NCBI Taxonomy" id="2707176"/>
    <lineage>
        <taxon>Bacteria</taxon>
        <taxon>Pseudomonadati</taxon>
        <taxon>Pseudomonadota</taxon>
        <taxon>Betaproteobacteria</taxon>
        <taxon>Burkholderiales</taxon>
        <taxon>Sphaerotilaceae</taxon>
        <taxon>Ideonella</taxon>
    </lineage>
</organism>
<evidence type="ECO:0000256" key="2">
    <source>
        <dbReference type="ARBA" id="ARBA00022723"/>
    </source>
</evidence>
<name>A0A7C9TKD8_9BURK</name>
<keyword evidence="5" id="KW-0732">Signal</keyword>
<feature type="chain" id="PRO_5028998390" evidence="5">
    <location>
        <begin position="30"/>
        <end position="178"/>
    </location>
</feature>
<proteinExistence type="predicted"/>
<dbReference type="InterPro" id="IPR009056">
    <property type="entry name" value="Cyt_c-like_dom"/>
</dbReference>
<evidence type="ECO:0000313" key="8">
    <source>
        <dbReference type="Proteomes" id="UP000484255"/>
    </source>
</evidence>
<reference evidence="7 8" key="1">
    <citation type="submission" date="2020-02" db="EMBL/GenBank/DDBJ databases">
        <title>Ideonella bacterium strain TBM-1.</title>
        <authorList>
            <person name="Chen W.-M."/>
        </authorList>
    </citation>
    <scope>NUCLEOTIDE SEQUENCE [LARGE SCALE GENOMIC DNA]</scope>
    <source>
        <strain evidence="7 8">TBM-1</strain>
    </source>
</reference>
<dbReference type="SUPFAM" id="SSF46626">
    <property type="entry name" value="Cytochrome c"/>
    <property type="match status" value="1"/>
</dbReference>
<comment type="caution">
    <text evidence="7">The sequence shown here is derived from an EMBL/GenBank/DDBJ whole genome shotgun (WGS) entry which is preliminary data.</text>
</comment>
<dbReference type="GO" id="GO:0009055">
    <property type="term" value="F:electron transfer activity"/>
    <property type="evidence" value="ECO:0007669"/>
    <property type="project" value="InterPro"/>
</dbReference>
<dbReference type="PROSITE" id="PS51007">
    <property type="entry name" value="CYTC"/>
    <property type="match status" value="1"/>
</dbReference>
<evidence type="ECO:0000256" key="3">
    <source>
        <dbReference type="ARBA" id="ARBA00023004"/>
    </source>
</evidence>
<dbReference type="GO" id="GO:0046872">
    <property type="term" value="F:metal ion binding"/>
    <property type="evidence" value="ECO:0007669"/>
    <property type="project" value="UniProtKB-KW"/>
</dbReference>
<keyword evidence="1 4" id="KW-0349">Heme</keyword>
<dbReference type="Proteomes" id="UP000484255">
    <property type="component" value="Unassembled WGS sequence"/>
</dbReference>
<evidence type="ECO:0000256" key="1">
    <source>
        <dbReference type="ARBA" id="ARBA00022617"/>
    </source>
</evidence>
<evidence type="ECO:0000256" key="4">
    <source>
        <dbReference type="PROSITE-ProRule" id="PRU00433"/>
    </source>
</evidence>
<keyword evidence="2 4" id="KW-0479">Metal-binding</keyword>
<dbReference type="EMBL" id="JAAGOH010000008">
    <property type="protein sequence ID" value="NDY91245.1"/>
    <property type="molecule type" value="Genomic_DNA"/>
</dbReference>
<protein>
    <submittedName>
        <fullName evidence="7">Cytochrome c</fullName>
    </submittedName>
</protein>
<evidence type="ECO:0000259" key="6">
    <source>
        <dbReference type="PROSITE" id="PS51007"/>
    </source>
</evidence>
<accession>A0A7C9TKD8</accession>
<feature type="signal peptide" evidence="5">
    <location>
        <begin position="1"/>
        <end position="29"/>
    </location>
</feature>
<dbReference type="RefSeq" id="WP_163457100.1">
    <property type="nucleotide sequence ID" value="NZ_JAAGOH010000008.1"/>
</dbReference>
<evidence type="ECO:0000256" key="5">
    <source>
        <dbReference type="SAM" id="SignalP"/>
    </source>
</evidence>
<gene>
    <name evidence="7" type="ORF">G3A44_08580</name>
</gene>
<evidence type="ECO:0000313" key="7">
    <source>
        <dbReference type="EMBL" id="NDY91245.1"/>
    </source>
</evidence>
<dbReference type="Gene3D" id="1.10.760.10">
    <property type="entry name" value="Cytochrome c-like domain"/>
    <property type="match status" value="1"/>
</dbReference>
<feature type="domain" description="Cytochrome c" evidence="6">
    <location>
        <begin position="39"/>
        <end position="133"/>
    </location>
</feature>
<sequence>MRPPRHLRPLLLALCAAVAGATGVAGALAAPEVPPSVPPPAPAGAQAVAPALALTPRQVAQSRLHYMQHCMGCHLADGSGAPDKGIPSMQGALGRFLAVPGGREFIVQVPGVMNAALTDAEVAQLMNWLLPQVSVSTLPPDTAAYTAAEISRLRQTRPLDVPAARAALVAQWAVEVAR</sequence>